<evidence type="ECO:0000259" key="1">
    <source>
        <dbReference type="PROSITE" id="PS50878"/>
    </source>
</evidence>
<dbReference type="InterPro" id="IPR000477">
    <property type="entry name" value="RT_dom"/>
</dbReference>
<dbReference type="AlphaFoldDB" id="A0A6L2N3E6"/>
<accession>A0A6L2N3E6</accession>
<dbReference type="InterPro" id="IPR043502">
    <property type="entry name" value="DNA/RNA_pol_sf"/>
</dbReference>
<dbReference type="PANTHER" id="PTHR33116">
    <property type="entry name" value="REVERSE TRANSCRIPTASE ZINC-BINDING DOMAIN-CONTAINING PROTEIN-RELATED-RELATED"/>
    <property type="match status" value="1"/>
</dbReference>
<feature type="domain" description="Reverse transcriptase" evidence="1">
    <location>
        <begin position="1"/>
        <end position="214"/>
    </location>
</feature>
<proteinExistence type="predicted"/>
<dbReference type="InterPro" id="IPR026960">
    <property type="entry name" value="RVT-Znf"/>
</dbReference>
<dbReference type="Pfam" id="PF13966">
    <property type="entry name" value="zf-RVT"/>
    <property type="match status" value="1"/>
</dbReference>
<sequence length="630" mass="71492">MAYIKGRQIIDGPLIVDEIISWAKKYKKRHMFLKVDFEKAFDSLNWSFLFSIMEQMGFSRKWRTWISSCLKSAFASVLINGPLTKEFKVEKGLRQGDPLSPFLFIIAIEALNVALLNACNNNAFYGVKVGKENIHVSHLQFADDALIMGEWSWLNGTNLSRILTCFNLAFGLKINFHKSKLYGVGVTTLEVNSLASMIGCLPSKFLCTYLGLPIGGNMSRCANWGILVDKFNKRLSTWKAMSLSFGGRFTLISIRRKFFWGGTTDEKKFSWIAWDKATSSISNGGLGIGTLKSSNLAMLSKWWWRFHTENHAFWCKIIRSIHGVDGGLNDTSLIKSKSGPWYRIAKLKDDLSKIGIDLPSVSKKKIGDGCSTRFWLDTWLGGSPLKDTFPRLFRLESNPACLVCNRCPTFHPLPHVSSAATSHSAPTPTPPVGLIFNWTWSRPIRSSLELCELSELCSLVAHLRPSDNGDSWECIIDDSRTFSVKSMRSYINQASPTLQVPPTRWNTFLPLKVNIFIWRTTNKRLPTRANLDYRGIDLDSVRYPMYWWNIPSITITNLLEGLNLADTVPVTAASISFFDVVVQTTHWLLWRFRNNSTFATKRPNKQLIIDDVKLSSFTWISSRQKKVSIK</sequence>
<dbReference type="EMBL" id="BKCJ010008133">
    <property type="protein sequence ID" value="GEU80731.1"/>
    <property type="molecule type" value="Genomic_DNA"/>
</dbReference>
<dbReference type="CDD" id="cd01650">
    <property type="entry name" value="RT_nLTR_like"/>
    <property type="match status" value="1"/>
</dbReference>
<reference evidence="2" key="1">
    <citation type="journal article" date="2019" name="Sci. Rep.">
        <title>Draft genome of Tanacetum cinerariifolium, the natural source of mosquito coil.</title>
        <authorList>
            <person name="Yamashiro T."/>
            <person name="Shiraishi A."/>
            <person name="Satake H."/>
            <person name="Nakayama K."/>
        </authorList>
    </citation>
    <scope>NUCLEOTIDE SEQUENCE</scope>
</reference>
<name>A0A6L2N3E6_TANCI</name>
<comment type="caution">
    <text evidence="2">The sequence shown here is derived from an EMBL/GenBank/DDBJ whole genome shotgun (WGS) entry which is preliminary data.</text>
</comment>
<dbReference type="Pfam" id="PF00078">
    <property type="entry name" value="RVT_1"/>
    <property type="match status" value="1"/>
</dbReference>
<evidence type="ECO:0000313" key="2">
    <source>
        <dbReference type="EMBL" id="GEU80731.1"/>
    </source>
</evidence>
<dbReference type="SUPFAM" id="SSF56672">
    <property type="entry name" value="DNA/RNA polymerases"/>
    <property type="match status" value="1"/>
</dbReference>
<protein>
    <recommendedName>
        <fullName evidence="1">Reverse transcriptase domain-containing protein</fullName>
    </recommendedName>
</protein>
<dbReference type="PROSITE" id="PS50878">
    <property type="entry name" value="RT_POL"/>
    <property type="match status" value="1"/>
</dbReference>
<gene>
    <name evidence="2" type="ORF">Tci_052709</name>
</gene>
<dbReference type="PANTHER" id="PTHR33116:SF79">
    <property type="entry name" value="REVERSE TRANSCRIPTASE DOMAIN, ZINC FINGER, CCHC-TYPE-RELATED"/>
    <property type="match status" value="1"/>
</dbReference>
<organism evidence="2">
    <name type="scientific">Tanacetum cinerariifolium</name>
    <name type="common">Dalmatian daisy</name>
    <name type="synonym">Chrysanthemum cinerariifolium</name>
    <dbReference type="NCBI Taxonomy" id="118510"/>
    <lineage>
        <taxon>Eukaryota</taxon>
        <taxon>Viridiplantae</taxon>
        <taxon>Streptophyta</taxon>
        <taxon>Embryophyta</taxon>
        <taxon>Tracheophyta</taxon>
        <taxon>Spermatophyta</taxon>
        <taxon>Magnoliopsida</taxon>
        <taxon>eudicotyledons</taxon>
        <taxon>Gunneridae</taxon>
        <taxon>Pentapetalae</taxon>
        <taxon>asterids</taxon>
        <taxon>campanulids</taxon>
        <taxon>Asterales</taxon>
        <taxon>Asteraceae</taxon>
        <taxon>Asteroideae</taxon>
        <taxon>Anthemideae</taxon>
        <taxon>Anthemidinae</taxon>
        <taxon>Tanacetum</taxon>
    </lineage>
</organism>